<protein>
    <recommendedName>
        <fullName evidence="4">RRM domain-containing protein</fullName>
    </recommendedName>
</protein>
<evidence type="ECO:0000256" key="1">
    <source>
        <dbReference type="ARBA" id="ARBA00022884"/>
    </source>
</evidence>
<keyword evidence="6" id="KW-1185">Reference proteome</keyword>
<evidence type="ECO:0000313" key="5">
    <source>
        <dbReference type="EMBL" id="EER31735.1"/>
    </source>
</evidence>
<dbReference type="HOGENOM" id="CLU_012062_29_4_1"/>
<dbReference type="InterPro" id="IPR000504">
    <property type="entry name" value="RRM_dom"/>
</dbReference>
<dbReference type="Gene3D" id="3.30.70.330">
    <property type="match status" value="1"/>
</dbReference>
<dbReference type="Proteomes" id="UP000002037">
    <property type="component" value="Unassembled WGS sequence"/>
</dbReference>
<dbReference type="Pfam" id="PF00076">
    <property type="entry name" value="RRM_1"/>
    <property type="match status" value="1"/>
</dbReference>
<dbReference type="PROSITE" id="PS50102">
    <property type="entry name" value="RRM"/>
    <property type="match status" value="1"/>
</dbReference>
<dbReference type="PANTHER" id="PTHR47640:SF11">
    <property type="entry name" value="RNA-BINDING PROTEIN 42"/>
    <property type="match status" value="1"/>
</dbReference>
<dbReference type="SUPFAM" id="SSF54928">
    <property type="entry name" value="RNA-binding domain, RBD"/>
    <property type="match status" value="1"/>
</dbReference>
<evidence type="ECO:0000256" key="2">
    <source>
        <dbReference type="PROSITE-ProRule" id="PRU00176"/>
    </source>
</evidence>
<keyword evidence="1 2" id="KW-0694">RNA-binding</keyword>
<dbReference type="InterPro" id="IPR035979">
    <property type="entry name" value="RBD_domain_sf"/>
</dbReference>
<sequence length="138" mass="15472">MKQSGGVKKPKVINGRVSAKKAASYLHSMQKQVPASSSSSNSNSKPNLHSHSAPKWNPKHFKLFIGNLGPDGDEELLKKSFEKYKSMSQVYVPLDRKTNLNKGYGFVSFAKSEDYLHAFQEMNGKYIGQRPVQLKRAK</sequence>
<dbReference type="InterPro" id="IPR050825">
    <property type="entry name" value="RBM42_RBP45_47-like"/>
</dbReference>
<name>C5MEM5_CANTT</name>
<dbReference type="GeneID" id="8299887"/>
<dbReference type="OrthoDB" id="1749473at2759"/>
<dbReference type="InterPro" id="IPR012677">
    <property type="entry name" value="Nucleotide-bd_a/b_plait_sf"/>
</dbReference>
<organism evidence="5 6">
    <name type="scientific">Candida tropicalis (strain ATCC MYA-3404 / T1)</name>
    <name type="common">Yeast</name>
    <dbReference type="NCBI Taxonomy" id="294747"/>
    <lineage>
        <taxon>Eukaryota</taxon>
        <taxon>Fungi</taxon>
        <taxon>Dikarya</taxon>
        <taxon>Ascomycota</taxon>
        <taxon>Saccharomycotina</taxon>
        <taxon>Pichiomycetes</taxon>
        <taxon>Debaryomycetaceae</taxon>
        <taxon>Candida/Lodderomyces clade</taxon>
        <taxon>Candida</taxon>
    </lineage>
</organism>
<dbReference type="EMBL" id="GG692400">
    <property type="protein sequence ID" value="EER31735.1"/>
    <property type="molecule type" value="Genomic_DNA"/>
</dbReference>
<dbReference type="GO" id="GO:0003729">
    <property type="term" value="F:mRNA binding"/>
    <property type="evidence" value="ECO:0007669"/>
    <property type="project" value="InterPro"/>
</dbReference>
<dbReference type="PANTHER" id="PTHR47640">
    <property type="entry name" value="TRNA SELENOCYSTEINE 1-ASSOCIATED PROTEIN 1-RELATED-RELATED"/>
    <property type="match status" value="1"/>
</dbReference>
<evidence type="ECO:0000256" key="3">
    <source>
        <dbReference type="SAM" id="MobiDB-lite"/>
    </source>
</evidence>
<evidence type="ECO:0000313" key="6">
    <source>
        <dbReference type="Proteomes" id="UP000002037"/>
    </source>
</evidence>
<feature type="region of interest" description="Disordered" evidence="3">
    <location>
        <begin position="22"/>
        <end position="57"/>
    </location>
</feature>
<proteinExistence type="predicted"/>
<dbReference type="KEGG" id="ctp:CTRG_04518"/>
<dbReference type="RefSeq" id="XP_002550220.1">
    <property type="nucleotide sequence ID" value="XM_002550174.1"/>
</dbReference>
<gene>
    <name evidence="5" type="ORF">CTRG_04518</name>
</gene>
<dbReference type="VEuPathDB" id="FungiDB:CTRG_04518"/>
<reference evidence="5 6" key="1">
    <citation type="journal article" date="2009" name="Nature">
        <title>Evolution of pathogenicity and sexual reproduction in eight Candida genomes.</title>
        <authorList>
            <person name="Butler G."/>
            <person name="Rasmussen M.D."/>
            <person name="Lin M.F."/>
            <person name="Santos M.A."/>
            <person name="Sakthikumar S."/>
            <person name="Munro C.A."/>
            <person name="Rheinbay E."/>
            <person name="Grabherr M."/>
            <person name="Forche A."/>
            <person name="Reedy J.L."/>
            <person name="Agrafioti I."/>
            <person name="Arnaud M.B."/>
            <person name="Bates S."/>
            <person name="Brown A.J."/>
            <person name="Brunke S."/>
            <person name="Costanzo M.C."/>
            <person name="Fitzpatrick D.A."/>
            <person name="de Groot P.W."/>
            <person name="Harris D."/>
            <person name="Hoyer L.L."/>
            <person name="Hube B."/>
            <person name="Klis F.M."/>
            <person name="Kodira C."/>
            <person name="Lennard N."/>
            <person name="Logue M.E."/>
            <person name="Martin R."/>
            <person name="Neiman A.M."/>
            <person name="Nikolaou E."/>
            <person name="Quail M.A."/>
            <person name="Quinn J."/>
            <person name="Santos M.C."/>
            <person name="Schmitzberger F.F."/>
            <person name="Sherlock G."/>
            <person name="Shah P."/>
            <person name="Silverstein K.A."/>
            <person name="Skrzypek M.S."/>
            <person name="Soll D."/>
            <person name="Staggs R."/>
            <person name="Stansfield I."/>
            <person name="Stumpf M.P."/>
            <person name="Sudbery P.E."/>
            <person name="Srikantha T."/>
            <person name="Zeng Q."/>
            <person name="Berman J."/>
            <person name="Berriman M."/>
            <person name="Heitman J."/>
            <person name="Gow N.A."/>
            <person name="Lorenz M.C."/>
            <person name="Birren B.W."/>
            <person name="Kellis M."/>
            <person name="Cuomo C.A."/>
        </authorList>
    </citation>
    <scope>NUCLEOTIDE SEQUENCE [LARGE SCALE GENOMIC DNA]</scope>
    <source>
        <strain evidence="6">ATCC MYA-3404 / T1</strain>
    </source>
</reference>
<dbReference type="SMART" id="SM00360">
    <property type="entry name" value="RRM"/>
    <property type="match status" value="1"/>
</dbReference>
<dbReference type="AlphaFoldDB" id="C5MEM5"/>
<feature type="domain" description="RRM" evidence="4">
    <location>
        <begin position="61"/>
        <end position="138"/>
    </location>
</feature>
<dbReference type="eggNOG" id="KOG0226">
    <property type="taxonomic scope" value="Eukaryota"/>
</dbReference>
<dbReference type="STRING" id="294747.C5MEM5"/>
<evidence type="ECO:0000259" key="4">
    <source>
        <dbReference type="PROSITE" id="PS50102"/>
    </source>
</evidence>
<accession>C5MEM5</accession>